<proteinExistence type="predicted"/>
<reference evidence="2 3" key="1">
    <citation type="submission" date="2024-11" db="EMBL/GenBank/DDBJ databases">
        <title>Chromosome-level genome assembly of the freshwater bivalve Anodonta woodiana.</title>
        <authorList>
            <person name="Chen X."/>
        </authorList>
    </citation>
    <scope>NUCLEOTIDE SEQUENCE [LARGE SCALE GENOMIC DNA]</scope>
    <source>
        <strain evidence="2">MN2024</strain>
        <tissue evidence="2">Gills</tissue>
    </source>
</reference>
<accession>A0ABD3WMT0</accession>
<name>A0ABD3WMT0_SINWO</name>
<gene>
    <name evidence="2" type="ORF">ACJMK2_037603</name>
</gene>
<protein>
    <submittedName>
        <fullName evidence="2">Uncharacterized protein</fullName>
    </submittedName>
</protein>
<evidence type="ECO:0000256" key="1">
    <source>
        <dbReference type="SAM" id="Phobius"/>
    </source>
</evidence>
<dbReference type="AlphaFoldDB" id="A0ABD3WMT0"/>
<feature type="transmembrane region" description="Helical" evidence="1">
    <location>
        <begin position="52"/>
        <end position="75"/>
    </location>
</feature>
<keyword evidence="3" id="KW-1185">Reference proteome</keyword>
<keyword evidence="1" id="KW-0472">Membrane</keyword>
<keyword evidence="1" id="KW-0812">Transmembrane</keyword>
<sequence>MMPYSEGNSIIYMPAESLRSEYRRQNKHKLTRKKIEEVKNGDGMSSCYGSSFMVHFVLILVGLTVINILLFGVLFGKKDHNLACTLESVLGGVSLYIAKNGLLSFENCFPDACKKVGLDMNIVDTIEGTLKKVIQDCYTRKQELRKYSTEPIITLFTTYATHNHSDGEKGRVHQNTLLNWASYGKKVRLILFTNESSAEKEAFDMGWNVMPITNVAGGGAPVLKTMFLDAMQAFNSSLWYGYVNADILFTEELIDTVEYIVKHLNTTNSILLIGQRTNVEDEVFRDVTSQTDLKYIAKTKGALFTIDAEDFFITNTAFPWENIPDVVVGRVAYDNWLVSHARCSFNSTVVDVTGTVLALHQTTKQGGNHEGYKHTNALYNVELFKKLSIKPNYLAGLTTCAEWRTYKTFCDTIDIAARDLSSDKNCKCKK</sequence>
<keyword evidence="1" id="KW-1133">Transmembrane helix</keyword>
<evidence type="ECO:0000313" key="2">
    <source>
        <dbReference type="EMBL" id="KAL3874616.1"/>
    </source>
</evidence>
<dbReference type="Proteomes" id="UP001634394">
    <property type="component" value="Unassembled WGS sequence"/>
</dbReference>
<dbReference type="EMBL" id="JBJQND010000006">
    <property type="protein sequence ID" value="KAL3874616.1"/>
    <property type="molecule type" value="Genomic_DNA"/>
</dbReference>
<evidence type="ECO:0000313" key="3">
    <source>
        <dbReference type="Proteomes" id="UP001634394"/>
    </source>
</evidence>
<organism evidence="2 3">
    <name type="scientific">Sinanodonta woodiana</name>
    <name type="common">Chinese pond mussel</name>
    <name type="synonym">Anodonta woodiana</name>
    <dbReference type="NCBI Taxonomy" id="1069815"/>
    <lineage>
        <taxon>Eukaryota</taxon>
        <taxon>Metazoa</taxon>
        <taxon>Spiralia</taxon>
        <taxon>Lophotrochozoa</taxon>
        <taxon>Mollusca</taxon>
        <taxon>Bivalvia</taxon>
        <taxon>Autobranchia</taxon>
        <taxon>Heteroconchia</taxon>
        <taxon>Palaeoheterodonta</taxon>
        <taxon>Unionida</taxon>
        <taxon>Unionoidea</taxon>
        <taxon>Unionidae</taxon>
        <taxon>Unioninae</taxon>
        <taxon>Sinanodonta</taxon>
    </lineage>
</organism>
<comment type="caution">
    <text evidence="2">The sequence shown here is derived from an EMBL/GenBank/DDBJ whole genome shotgun (WGS) entry which is preliminary data.</text>
</comment>